<comment type="subcellular location">
    <subcellularLocation>
        <location evidence="1">Cell membrane</location>
        <topology evidence="1">Multi-pass membrane protein</topology>
    </subcellularLocation>
</comment>
<dbReference type="PANTHER" id="PTHR30509">
    <property type="entry name" value="P-HYDROXYBENZOIC ACID EFFLUX PUMP SUBUNIT-RELATED"/>
    <property type="match status" value="1"/>
</dbReference>
<feature type="transmembrane region" description="Helical" evidence="7">
    <location>
        <begin position="766"/>
        <end position="787"/>
    </location>
</feature>
<dbReference type="GO" id="GO:0005886">
    <property type="term" value="C:plasma membrane"/>
    <property type="evidence" value="ECO:0007669"/>
    <property type="project" value="UniProtKB-SubCell"/>
</dbReference>
<feature type="transmembrane region" description="Helical" evidence="7">
    <location>
        <begin position="685"/>
        <end position="708"/>
    </location>
</feature>
<keyword evidence="9" id="KW-1185">Reference proteome</keyword>
<protein>
    <submittedName>
        <fullName evidence="8">Uncharacterized protein</fullName>
    </submittedName>
</protein>
<keyword evidence="4 7" id="KW-1133">Transmembrane helix</keyword>
<dbReference type="AlphaFoldDB" id="A0A812N6S8"/>
<feature type="region of interest" description="Disordered" evidence="6">
    <location>
        <begin position="1"/>
        <end position="42"/>
    </location>
</feature>
<evidence type="ECO:0000256" key="4">
    <source>
        <dbReference type="ARBA" id="ARBA00022989"/>
    </source>
</evidence>
<dbReference type="Proteomes" id="UP000604046">
    <property type="component" value="Unassembled WGS sequence"/>
</dbReference>
<sequence>MSHGERRRAGQRSAEGESPPRTVEGTITSVRKHNGVAPPDLAGRSVKLKVIKRADRSKDAVQALPCIPDHVTPPSYRASHEVPHEAHEAPNEASHEVEVLHEAAREAFHPPPAPIISLTKEEDASDVLPVEQEDTDQVDELRDIEQGLNKPKPASLTLIDSQDTERPVMPTPTDPEWANMMIKVLEKLHSHQKFRKTALRARRRYKSNWWLAFRLSFWMLVIGGPVIVYPVAEFFNTWGDRSSKYMASFGVAMQNFCYLLGPSLGASVRYSLEGFIGTMLALGNVLLMNRAFGSYLKGGAFATRQEVTDLALGRIIYASEWLPLCNLGSGERFVQTNSTAEFLRECFMNVHWSAVDEGSLRALIILGDLALFTGIFLYIGFGTCVRVYALIYVLYWAMAFVDPSSPAFSNDPSDPWTQSIMTCAGGFIAVLSQLLPCPNDALSKATKSSTELAETLSAVLEALPFATTPEVNLAIQSSIDGTREWLSDIEGHLSFAWFEDFGFLPSRCRRRKKLEAYTELMAALLQHASMANRLAAKMPQSNAQIMGATLPSLLDVCSAAARALPVPGTTIDVSAAEDFEEAMGTMKTEFPKAVSQTVLSGDMMSFALGLCTIASGTILRLKVLDTAVYGTTWNPLKFLSDLGNRLELPQTRNYPSHLRFVARSTLAMVLAFLFGWVGLERMLNAYTSGASATVATVVSTTTGAGFSLGLITRRLNAVVVGTVLGHSLGQVLAVKTEFHAAVFAVWLWFYAFVLTFQILHSKANAGVALPTLAIGVYSLVPASGVFRDYNSSIDLGAELYLASSVKAAVLGGAIMLTLDLLLFSSARSLVQYQLKHTLKKSMGLLSRVMGLNSTDKGSANADGSSNEETLVLRHLDDLKRLLPSAADEPAPRGIEFPYELFVNLEGSFRTIVSELGTLEWLFTMIGESAASVLSDNQDFKSLLLEMEEYFTTELTSVDVMLKDLYKRRLQASTSDTSDDTGAAASLRHSILERGSEALRSAASTPKPSHVTRRLSGLLEAVGNRKQTFQQLVEKMRKVANTHRGDDPLSDLLSQVEMLLSALHTCSKAVINIQTALAQYG</sequence>
<evidence type="ECO:0000256" key="1">
    <source>
        <dbReference type="ARBA" id="ARBA00004651"/>
    </source>
</evidence>
<feature type="compositionally biased region" description="Basic residues" evidence="6">
    <location>
        <begin position="1"/>
        <end position="10"/>
    </location>
</feature>
<keyword evidence="5 7" id="KW-0472">Membrane</keyword>
<evidence type="ECO:0000313" key="9">
    <source>
        <dbReference type="Proteomes" id="UP000604046"/>
    </source>
</evidence>
<evidence type="ECO:0000256" key="7">
    <source>
        <dbReference type="SAM" id="Phobius"/>
    </source>
</evidence>
<organism evidence="8 9">
    <name type="scientific">Symbiodinium natans</name>
    <dbReference type="NCBI Taxonomy" id="878477"/>
    <lineage>
        <taxon>Eukaryota</taxon>
        <taxon>Sar</taxon>
        <taxon>Alveolata</taxon>
        <taxon>Dinophyceae</taxon>
        <taxon>Suessiales</taxon>
        <taxon>Symbiodiniaceae</taxon>
        <taxon>Symbiodinium</taxon>
    </lineage>
</organism>
<evidence type="ECO:0000256" key="5">
    <source>
        <dbReference type="ARBA" id="ARBA00023136"/>
    </source>
</evidence>
<evidence type="ECO:0000256" key="6">
    <source>
        <dbReference type="SAM" id="MobiDB-lite"/>
    </source>
</evidence>
<feature type="transmembrane region" description="Helical" evidence="7">
    <location>
        <begin position="740"/>
        <end position="759"/>
    </location>
</feature>
<feature type="transmembrane region" description="Helical" evidence="7">
    <location>
        <begin position="369"/>
        <end position="396"/>
    </location>
</feature>
<feature type="transmembrane region" description="Helical" evidence="7">
    <location>
        <begin position="209"/>
        <end position="232"/>
    </location>
</feature>
<reference evidence="8" key="1">
    <citation type="submission" date="2021-02" db="EMBL/GenBank/DDBJ databases">
        <authorList>
            <person name="Dougan E. K."/>
            <person name="Rhodes N."/>
            <person name="Thang M."/>
            <person name="Chan C."/>
        </authorList>
    </citation>
    <scope>NUCLEOTIDE SEQUENCE</scope>
</reference>
<comment type="caution">
    <text evidence="8">The sequence shown here is derived from an EMBL/GenBank/DDBJ whole genome shotgun (WGS) entry which is preliminary data.</text>
</comment>
<feature type="transmembrane region" description="Helical" evidence="7">
    <location>
        <begin position="660"/>
        <end position="679"/>
    </location>
</feature>
<evidence type="ECO:0000313" key="8">
    <source>
        <dbReference type="EMBL" id="CAE7278015.1"/>
    </source>
</evidence>
<feature type="transmembrane region" description="Helical" evidence="7">
    <location>
        <begin position="416"/>
        <end position="435"/>
    </location>
</feature>
<keyword evidence="2" id="KW-1003">Cell membrane</keyword>
<proteinExistence type="predicted"/>
<feature type="region of interest" description="Disordered" evidence="6">
    <location>
        <begin position="152"/>
        <end position="173"/>
    </location>
</feature>
<feature type="transmembrane region" description="Helical" evidence="7">
    <location>
        <begin position="268"/>
        <end position="287"/>
    </location>
</feature>
<evidence type="ECO:0000256" key="3">
    <source>
        <dbReference type="ARBA" id="ARBA00022692"/>
    </source>
</evidence>
<feature type="transmembrane region" description="Helical" evidence="7">
    <location>
        <begin position="807"/>
        <end position="830"/>
    </location>
</feature>
<evidence type="ECO:0000256" key="2">
    <source>
        <dbReference type="ARBA" id="ARBA00022475"/>
    </source>
</evidence>
<keyword evidence="3 7" id="KW-0812">Transmembrane</keyword>
<dbReference type="PANTHER" id="PTHR30509:SF9">
    <property type="entry name" value="MULTIDRUG RESISTANCE PROTEIN MDTO"/>
    <property type="match status" value="1"/>
</dbReference>
<gene>
    <name evidence="8" type="ORF">SNAT2548_LOCUS14735</name>
</gene>
<dbReference type="OrthoDB" id="423728at2759"/>
<name>A0A812N6S8_9DINO</name>
<accession>A0A812N6S8</accession>
<dbReference type="EMBL" id="CAJNDS010001779">
    <property type="protein sequence ID" value="CAE7278015.1"/>
    <property type="molecule type" value="Genomic_DNA"/>
</dbReference>